<gene>
    <name evidence="2" type="ORF">METZ01_LOCUS316852</name>
</gene>
<keyword evidence="1" id="KW-0812">Transmembrane</keyword>
<dbReference type="AlphaFoldDB" id="A0A382NU18"/>
<name>A0A382NU18_9ZZZZ</name>
<protein>
    <submittedName>
        <fullName evidence="2">Uncharacterized protein</fullName>
    </submittedName>
</protein>
<feature type="non-terminal residue" evidence="2">
    <location>
        <position position="1"/>
    </location>
</feature>
<reference evidence="2" key="1">
    <citation type="submission" date="2018-05" db="EMBL/GenBank/DDBJ databases">
        <authorList>
            <person name="Lanie J.A."/>
            <person name="Ng W.-L."/>
            <person name="Kazmierczak K.M."/>
            <person name="Andrzejewski T.M."/>
            <person name="Davidsen T.M."/>
            <person name="Wayne K.J."/>
            <person name="Tettelin H."/>
            <person name="Glass J.I."/>
            <person name="Rusch D."/>
            <person name="Podicherti R."/>
            <person name="Tsui H.-C.T."/>
            <person name="Winkler M.E."/>
        </authorList>
    </citation>
    <scope>NUCLEOTIDE SEQUENCE</scope>
</reference>
<dbReference type="EMBL" id="UINC01102401">
    <property type="protein sequence ID" value="SVC63998.1"/>
    <property type="molecule type" value="Genomic_DNA"/>
</dbReference>
<feature type="transmembrane region" description="Helical" evidence="1">
    <location>
        <begin position="73"/>
        <end position="100"/>
    </location>
</feature>
<proteinExistence type="predicted"/>
<accession>A0A382NU18</accession>
<keyword evidence="1" id="KW-1133">Transmembrane helix</keyword>
<keyword evidence="1" id="KW-0472">Membrane</keyword>
<evidence type="ECO:0000256" key="1">
    <source>
        <dbReference type="SAM" id="Phobius"/>
    </source>
</evidence>
<organism evidence="2">
    <name type="scientific">marine metagenome</name>
    <dbReference type="NCBI Taxonomy" id="408172"/>
    <lineage>
        <taxon>unclassified sequences</taxon>
        <taxon>metagenomes</taxon>
        <taxon>ecological metagenomes</taxon>
    </lineage>
</organism>
<evidence type="ECO:0000313" key="2">
    <source>
        <dbReference type="EMBL" id="SVC63998.1"/>
    </source>
</evidence>
<sequence>LFNPVCLISLMASVSKECGECGEYYSGDANGKEFTCPDCGNETIQVSAYKYSFDACICCNCNQFYRRKDFNQLLGCLIIILGAILVPVTYGLSLVVVLLVDLILYRRVAELVVCYKCGAEFRGFGPIPETVELFNHHIGELYEN</sequence>